<dbReference type="PANTHER" id="PTHR30087:SF0">
    <property type="entry name" value="INNER MEMBRANE PROTEIN"/>
    <property type="match status" value="1"/>
</dbReference>
<protein>
    <submittedName>
        <fullName evidence="1">Uncharacterized protein</fullName>
    </submittedName>
</protein>
<dbReference type="Proteomes" id="UP000177583">
    <property type="component" value="Unassembled WGS sequence"/>
</dbReference>
<gene>
    <name evidence="1" type="ORF">A2557_10060</name>
</gene>
<name>A0A1F6GM58_9PROT</name>
<organism evidence="1 2">
    <name type="scientific">Candidatus Lambdaproteobacteria bacterium RIFOXYD2_FULL_56_26</name>
    <dbReference type="NCBI Taxonomy" id="1817773"/>
    <lineage>
        <taxon>Bacteria</taxon>
        <taxon>Pseudomonadati</taxon>
        <taxon>Pseudomonadota</taxon>
        <taxon>Candidatus Lambdaproteobacteria</taxon>
    </lineage>
</organism>
<comment type="caution">
    <text evidence="1">The sequence shown here is derived from an EMBL/GenBank/DDBJ whole genome shotgun (WGS) entry which is preliminary data.</text>
</comment>
<proteinExistence type="predicted"/>
<sequence>MPPDPLDLTGFSRPKLALSACLGFLSCRYDGTGFLSPLPRRFFDWAEGRPFCPETQAGLGTPRTPIQWVLTGGRPTVVELKNGQDHLPQLEKTAQCLLGAWGELEGLLLKARSPSCALDDCPRYLPGTSTPTNFGPGVLGKAALDSDRPWILATEEQVKTPWGFELWAAGLFQLARLKALPDNLLPDFHHRQTALLEGMGAKAALEGCRSDRREYTHRFARAFTSPPEYQVFLANLGLGNTSPELPLRLDQLAALLGVSGQSLNHPYPPSLTATRSP</sequence>
<dbReference type="InterPro" id="IPR007553">
    <property type="entry name" value="2-thiour_desulf"/>
</dbReference>
<dbReference type="PANTHER" id="PTHR30087">
    <property type="entry name" value="INNER MEMBRANE PROTEIN"/>
    <property type="match status" value="1"/>
</dbReference>
<evidence type="ECO:0000313" key="2">
    <source>
        <dbReference type="Proteomes" id="UP000177583"/>
    </source>
</evidence>
<dbReference type="EMBL" id="MFNF01000060">
    <property type="protein sequence ID" value="OGG99204.1"/>
    <property type="molecule type" value="Genomic_DNA"/>
</dbReference>
<dbReference type="AlphaFoldDB" id="A0A1F6GM58"/>
<dbReference type="Pfam" id="PF04463">
    <property type="entry name" value="2-thiour_desulf"/>
    <property type="match status" value="1"/>
</dbReference>
<evidence type="ECO:0000313" key="1">
    <source>
        <dbReference type="EMBL" id="OGG99204.1"/>
    </source>
</evidence>
<reference evidence="1 2" key="1">
    <citation type="journal article" date="2016" name="Nat. Commun.">
        <title>Thousands of microbial genomes shed light on interconnected biogeochemical processes in an aquifer system.</title>
        <authorList>
            <person name="Anantharaman K."/>
            <person name="Brown C.T."/>
            <person name="Hug L.A."/>
            <person name="Sharon I."/>
            <person name="Castelle C.J."/>
            <person name="Probst A.J."/>
            <person name="Thomas B.C."/>
            <person name="Singh A."/>
            <person name="Wilkins M.J."/>
            <person name="Karaoz U."/>
            <person name="Brodie E.L."/>
            <person name="Williams K.H."/>
            <person name="Hubbard S.S."/>
            <person name="Banfield J.F."/>
        </authorList>
    </citation>
    <scope>NUCLEOTIDE SEQUENCE [LARGE SCALE GENOMIC DNA]</scope>
</reference>
<accession>A0A1F6GM58</accession>